<dbReference type="PROSITE" id="PS50943">
    <property type="entry name" value="HTH_CROC1"/>
    <property type="match status" value="1"/>
</dbReference>
<comment type="caution">
    <text evidence="2">The sequence shown here is derived from an EMBL/GenBank/DDBJ whole genome shotgun (WGS) entry which is preliminary data.</text>
</comment>
<protein>
    <submittedName>
        <fullName evidence="2">Helix-turn-helix domain-containing protein</fullName>
    </submittedName>
</protein>
<dbReference type="Pfam" id="PF13560">
    <property type="entry name" value="HTH_31"/>
    <property type="match status" value="1"/>
</dbReference>
<dbReference type="SMART" id="SM00530">
    <property type="entry name" value="HTH_XRE"/>
    <property type="match status" value="1"/>
</dbReference>
<dbReference type="RefSeq" id="WP_160423237.1">
    <property type="nucleotide sequence ID" value="NZ_WSTA01000014.1"/>
</dbReference>
<evidence type="ECO:0000313" key="3">
    <source>
        <dbReference type="Proteomes" id="UP000438182"/>
    </source>
</evidence>
<accession>A0A6I4NUD1</accession>
<dbReference type="EMBL" id="WSTA01000014">
    <property type="protein sequence ID" value="MWB97890.1"/>
    <property type="molecule type" value="Genomic_DNA"/>
</dbReference>
<evidence type="ECO:0000313" key="2">
    <source>
        <dbReference type="EMBL" id="MWB97890.1"/>
    </source>
</evidence>
<dbReference type="SUPFAM" id="SSF47413">
    <property type="entry name" value="lambda repressor-like DNA-binding domains"/>
    <property type="match status" value="1"/>
</dbReference>
<dbReference type="AlphaFoldDB" id="A0A6I4NUD1"/>
<evidence type="ECO:0000259" key="1">
    <source>
        <dbReference type="PROSITE" id="PS50943"/>
    </source>
</evidence>
<dbReference type="Gene3D" id="1.10.260.40">
    <property type="entry name" value="lambda repressor-like DNA-binding domains"/>
    <property type="match status" value="1"/>
</dbReference>
<organism evidence="2 3">
    <name type="scientific">Agromyces seonyuensis</name>
    <dbReference type="NCBI Taxonomy" id="2662446"/>
    <lineage>
        <taxon>Bacteria</taxon>
        <taxon>Bacillati</taxon>
        <taxon>Actinomycetota</taxon>
        <taxon>Actinomycetes</taxon>
        <taxon>Micrococcales</taxon>
        <taxon>Microbacteriaceae</taxon>
        <taxon>Agromyces</taxon>
    </lineage>
</organism>
<dbReference type="Proteomes" id="UP000438182">
    <property type="component" value="Unassembled WGS sequence"/>
</dbReference>
<dbReference type="CDD" id="cd00093">
    <property type="entry name" value="HTH_XRE"/>
    <property type="match status" value="1"/>
</dbReference>
<gene>
    <name evidence="2" type="ORF">GB864_04910</name>
</gene>
<dbReference type="GO" id="GO:0003677">
    <property type="term" value="F:DNA binding"/>
    <property type="evidence" value="ECO:0007669"/>
    <property type="project" value="InterPro"/>
</dbReference>
<keyword evidence="3" id="KW-1185">Reference proteome</keyword>
<dbReference type="InterPro" id="IPR010982">
    <property type="entry name" value="Lambda_DNA-bd_dom_sf"/>
</dbReference>
<feature type="domain" description="HTH cro/C1-type" evidence="1">
    <location>
        <begin position="23"/>
        <end position="73"/>
    </location>
</feature>
<proteinExistence type="predicted"/>
<dbReference type="InterPro" id="IPR001387">
    <property type="entry name" value="Cro/C1-type_HTH"/>
</dbReference>
<name>A0A6I4NUD1_9MICO</name>
<reference evidence="2 3" key="1">
    <citation type="submission" date="2019-12" db="EMBL/GenBank/DDBJ databases">
        <authorList>
            <person name="Kim Y.S."/>
        </authorList>
    </citation>
    <scope>NUCLEOTIDE SEQUENCE [LARGE SCALE GENOMIC DNA]</scope>
    <source>
        <strain evidence="2 3">MMS17-SY077</strain>
    </source>
</reference>
<sequence>MVSELPAVILRSAREIGQDFVGWRKILGLTAAQVADRADVTRATLRKLEHGDPSVSFHVVLRVARALGILDTLTAALDPLDTDLGRARAGQLERKRIR</sequence>